<proteinExistence type="predicted"/>
<evidence type="ECO:0000259" key="5">
    <source>
        <dbReference type="PROSITE" id="PS50011"/>
    </source>
</evidence>
<keyword evidence="3" id="KW-0418">Kinase</keyword>
<dbReference type="PROSITE" id="PS50011">
    <property type="entry name" value="PROTEIN_KINASE_DOM"/>
    <property type="match status" value="1"/>
</dbReference>
<dbReference type="EC" id="4.6.1.1" evidence="6"/>
<evidence type="ECO:0000256" key="4">
    <source>
        <dbReference type="ARBA" id="ARBA00022840"/>
    </source>
</evidence>
<dbReference type="SUPFAM" id="SSF56112">
    <property type="entry name" value="Protein kinase-like (PK-like)"/>
    <property type="match status" value="1"/>
</dbReference>
<dbReference type="EC" id="4.6.1.2" evidence="6"/>
<organism evidence="6 7">
    <name type="scientific">Burkholderia singularis</name>
    <dbReference type="NCBI Taxonomy" id="1503053"/>
    <lineage>
        <taxon>Bacteria</taxon>
        <taxon>Pseudomonadati</taxon>
        <taxon>Pseudomonadota</taxon>
        <taxon>Betaproteobacteria</taxon>
        <taxon>Burkholderiales</taxon>
        <taxon>Burkholderiaceae</taxon>
        <taxon>Burkholderia</taxon>
        <taxon>pseudomallei group</taxon>
    </lineage>
</organism>
<dbReference type="GO" id="GO:0004016">
    <property type="term" value="F:adenylate cyclase activity"/>
    <property type="evidence" value="ECO:0007669"/>
    <property type="project" value="UniProtKB-EC"/>
</dbReference>
<dbReference type="GO" id="GO:0004383">
    <property type="term" value="F:guanylate cyclase activity"/>
    <property type="evidence" value="ECO:0007669"/>
    <property type="project" value="UniProtKB-EC"/>
</dbReference>
<gene>
    <name evidence="6" type="ORF">BSIN_0684</name>
</gene>
<dbReference type="Pfam" id="PF00069">
    <property type="entry name" value="Pkinase"/>
    <property type="match status" value="1"/>
</dbReference>
<dbReference type="GO" id="GO:0005524">
    <property type="term" value="F:ATP binding"/>
    <property type="evidence" value="ECO:0007669"/>
    <property type="project" value="UniProtKB-KW"/>
</dbReference>
<dbReference type="InterPro" id="IPR000719">
    <property type="entry name" value="Prot_kinase_dom"/>
</dbReference>
<name>A0A238H9L2_9BURK</name>
<dbReference type="Proteomes" id="UP000198460">
    <property type="component" value="Unassembled WGS sequence"/>
</dbReference>
<reference evidence="6 7" key="1">
    <citation type="submission" date="2017-04" db="EMBL/GenBank/DDBJ databases">
        <authorList>
            <person name="Afonso C.L."/>
            <person name="Miller P.J."/>
            <person name="Scott M.A."/>
            <person name="Spackman E."/>
            <person name="Goraichik I."/>
            <person name="Dimitrov K.M."/>
            <person name="Suarez D.L."/>
            <person name="Swayne D.E."/>
        </authorList>
    </citation>
    <scope>NUCLEOTIDE SEQUENCE [LARGE SCALE GENOMIC DNA]</scope>
    <source>
        <strain evidence="6">LMG 28154</strain>
    </source>
</reference>
<dbReference type="SMART" id="SM00220">
    <property type="entry name" value="S_TKc"/>
    <property type="match status" value="1"/>
</dbReference>
<dbReference type="EMBL" id="FXAN01000083">
    <property type="protein sequence ID" value="SMG01785.1"/>
    <property type="molecule type" value="Genomic_DNA"/>
</dbReference>
<accession>A0A238H9L2</accession>
<sequence length="286" mass="31090">MELQGMHRYRLGAVLGEGGAGCVYEAIRLDTARRVAIKLLRDDAPRTGRERTRFLRELELCARLSHPNVVALLDSGETADGRLFAVFEHVAGRTLRALLSADGALQAETTGVLMAQVLDGLAHAHGNGVVHRDLKPQNVMVTTIDGEPCAKILDFGIGALLPDARAADELTLTAATEVLGSPQYCAPEQLRGEPPTAKSDFYAWGLMVIECLTGHPVMQGASVADVLYQLRARMRMRMPCRTASTRRGVRSSVRFTTTRFAMRARCGAGCCTATIRISTRTRSRPT</sequence>
<dbReference type="PANTHER" id="PTHR43289:SF6">
    <property type="entry name" value="SERINE_THREONINE-PROTEIN KINASE NEKL-3"/>
    <property type="match status" value="1"/>
</dbReference>
<keyword evidence="2" id="KW-0547">Nucleotide-binding</keyword>
<dbReference type="AlphaFoldDB" id="A0A238H9L2"/>
<evidence type="ECO:0000256" key="1">
    <source>
        <dbReference type="ARBA" id="ARBA00022679"/>
    </source>
</evidence>
<dbReference type="Gene3D" id="1.10.510.10">
    <property type="entry name" value="Transferase(Phosphotransferase) domain 1"/>
    <property type="match status" value="1"/>
</dbReference>
<dbReference type="PANTHER" id="PTHR43289">
    <property type="entry name" value="MITOGEN-ACTIVATED PROTEIN KINASE KINASE KINASE 20-RELATED"/>
    <property type="match status" value="1"/>
</dbReference>
<dbReference type="PROSITE" id="PS00108">
    <property type="entry name" value="PROTEIN_KINASE_ST"/>
    <property type="match status" value="1"/>
</dbReference>
<keyword evidence="1" id="KW-0808">Transferase</keyword>
<dbReference type="CDD" id="cd14014">
    <property type="entry name" value="STKc_PknB_like"/>
    <property type="match status" value="1"/>
</dbReference>
<dbReference type="InterPro" id="IPR011009">
    <property type="entry name" value="Kinase-like_dom_sf"/>
</dbReference>
<dbReference type="InterPro" id="IPR008271">
    <property type="entry name" value="Ser/Thr_kinase_AS"/>
</dbReference>
<evidence type="ECO:0000256" key="3">
    <source>
        <dbReference type="ARBA" id="ARBA00022777"/>
    </source>
</evidence>
<evidence type="ECO:0000313" key="7">
    <source>
        <dbReference type="Proteomes" id="UP000198460"/>
    </source>
</evidence>
<feature type="domain" description="Protein kinase" evidence="5">
    <location>
        <begin position="9"/>
        <end position="286"/>
    </location>
</feature>
<protein>
    <submittedName>
        <fullName evidence="6">Adenylate cyclase / Guanylate cyclase</fullName>
        <ecNumber evidence="6">4.6.1.1</ecNumber>
        <ecNumber evidence="6">4.6.1.2</ecNumber>
    </submittedName>
</protein>
<keyword evidence="4" id="KW-0067">ATP-binding</keyword>
<dbReference type="GO" id="GO:0004674">
    <property type="term" value="F:protein serine/threonine kinase activity"/>
    <property type="evidence" value="ECO:0007669"/>
    <property type="project" value="TreeGrafter"/>
</dbReference>
<keyword evidence="6" id="KW-0456">Lyase</keyword>
<evidence type="ECO:0000313" key="6">
    <source>
        <dbReference type="EMBL" id="SMG01785.1"/>
    </source>
</evidence>
<evidence type="ECO:0000256" key="2">
    <source>
        <dbReference type="ARBA" id="ARBA00022741"/>
    </source>
</evidence>